<dbReference type="SUPFAM" id="SSF58100">
    <property type="entry name" value="Bacterial hemolysins"/>
    <property type="match status" value="1"/>
</dbReference>
<feature type="coiled-coil region" evidence="1">
    <location>
        <begin position="41"/>
        <end position="86"/>
    </location>
</feature>
<dbReference type="Proteomes" id="UP001459277">
    <property type="component" value="Unassembled WGS sequence"/>
</dbReference>
<proteinExistence type="predicted"/>
<reference evidence="2 3" key="1">
    <citation type="submission" date="2024-01" db="EMBL/GenBank/DDBJ databases">
        <title>A telomere-to-telomere, gap-free genome of sweet tea (Lithocarpus litseifolius).</title>
        <authorList>
            <person name="Zhou J."/>
        </authorList>
    </citation>
    <scope>NUCLEOTIDE SEQUENCE [LARGE SCALE GENOMIC DNA]</scope>
    <source>
        <strain evidence="2">Zhou-2022a</strain>
        <tissue evidence="2">Leaf</tissue>
    </source>
</reference>
<evidence type="ECO:0000313" key="2">
    <source>
        <dbReference type="EMBL" id="KAK9988315.1"/>
    </source>
</evidence>
<evidence type="ECO:0000313" key="3">
    <source>
        <dbReference type="Proteomes" id="UP001459277"/>
    </source>
</evidence>
<gene>
    <name evidence="2" type="ORF">SO802_028554</name>
</gene>
<keyword evidence="3" id="KW-1185">Reference proteome</keyword>
<accession>A0AAW2BTT4</accession>
<evidence type="ECO:0000256" key="1">
    <source>
        <dbReference type="SAM" id="Coils"/>
    </source>
</evidence>
<organism evidence="2 3">
    <name type="scientific">Lithocarpus litseifolius</name>
    <dbReference type="NCBI Taxonomy" id="425828"/>
    <lineage>
        <taxon>Eukaryota</taxon>
        <taxon>Viridiplantae</taxon>
        <taxon>Streptophyta</taxon>
        <taxon>Embryophyta</taxon>
        <taxon>Tracheophyta</taxon>
        <taxon>Spermatophyta</taxon>
        <taxon>Magnoliopsida</taxon>
        <taxon>eudicotyledons</taxon>
        <taxon>Gunneridae</taxon>
        <taxon>Pentapetalae</taxon>
        <taxon>rosids</taxon>
        <taxon>fabids</taxon>
        <taxon>Fagales</taxon>
        <taxon>Fagaceae</taxon>
        <taxon>Lithocarpus</taxon>
    </lineage>
</organism>
<protein>
    <recommendedName>
        <fullName evidence="4">t-SNARE coiled-coil homology domain-containing protein</fullName>
    </recommendedName>
</protein>
<comment type="caution">
    <text evidence="2">The sequence shown here is derived from an EMBL/GenBank/DDBJ whole genome shotgun (WGS) entry which is preliminary data.</text>
</comment>
<dbReference type="AlphaFoldDB" id="A0AAW2BTT4"/>
<name>A0AAW2BTT4_9ROSI</name>
<sequence>MQTFSLHLLYHLVGFKTRRNLMREAAYLLIWGTTKPIKQLREDVQQDMERLHQDMGRLREDVQQLRVDVQQDMDQLHKDMDRLCENMQLDMGRLRKDVQSIARQSASSLDITFSFSSCLFLLPIATDDGVPLMDLMGFKEAETTGQVLVHFELYFLLYWLVFLGDKQVLEPKRRAGDEKQEIQTRDLHLMTNEWFPTYCSALEVYSTIQDLYQDETSNYHAWLVNQSDLYHSLILSRLQPPYLPNSFIVS</sequence>
<evidence type="ECO:0008006" key="4">
    <source>
        <dbReference type="Google" id="ProtNLM"/>
    </source>
</evidence>
<keyword evidence="1" id="KW-0175">Coiled coil</keyword>
<dbReference type="Gene3D" id="1.20.5.1230">
    <property type="entry name" value="Apolipoprotein A-I"/>
    <property type="match status" value="1"/>
</dbReference>
<dbReference type="EMBL" id="JAZDWU010000010">
    <property type="protein sequence ID" value="KAK9988315.1"/>
    <property type="molecule type" value="Genomic_DNA"/>
</dbReference>